<keyword evidence="3" id="KW-1185">Reference proteome</keyword>
<protein>
    <submittedName>
        <fullName evidence="2">Uncharacterized protein</fullName>
    </submittedName>
</protein>
<dbReference type="AlphaFoldDB" id="A0A8H7ER99"/>
<feature type="region of interest" description="Disordered" evidence="1">
    <location>
        <begin position="88"/>
        <end position="109"/>
    </location>
</feature>
<dbReference type="OrthoDB" id="10555672at2759"/>
<comment type="caution">
    <text evidence="2">The sequence shown here is derived from an EMBL/GenBank/DDBJ whole genome shotgun (WGS) entry which is preliminary data.</text>
</comment>
<sequence>MSDEIATTQDWASQMNDADRIPHFSAWIFEHHDALPDFIQKLLDELNDQKRRLDRHYQLYDEIKRLQELSAANERVAELEDINADSCKQLPIGQGPQGTLASIHAPPPN</sequence>
<evidence type="ECO:0000313" key="2">
    <source>
        <dbReference type="EMBL" id="KAF7729301.1"/>
    </source>
</evidence>
<reference evidence="2" key="1">
    <citation type="submission" date="2020-01" db="EMBL/GenBank/DDBJ databases">
        <title>Genome Sequencing of Three Apophysomyces-Like Fungal Strains Confirms a Novel Fungal Genus in the Mucoromycota with divergent Burkholderia-like Endosymbiotic Bacteria.</title>
        <authorList>
            <person name="Stajich J.E."/>
            <person name="Macias A.M."/>
            <person name="Carter-House D."/>
            <person name="Lovett B."/>
            <person name="Kasson L.R."/>
            <person name="Berry K."/>
            <person name="Grigoriev I."/>
            <person name="Chang Y."/>
            <person name="Spatafora J."/>
            <person name="Kasson M.T."/>
        </authorList>
    </citation>
    <scope>NUCLEOTIDE SEQUENCE</scope>
    <source>
        <strain evidence="2">NRRL A-21654</strain>
    </source>
</reference>
<dbReference type="EMBL" id="JABAYA010000026">
    <property type="protein sequence ID" value="KAF7729301.1"/>
    <property type="molecule type" value="Genomic_DNA"/>
</dbReference>
<organism evidence="2 3">
    <name type="scientific">Apophysomyces ossiformis</name>
    <dbReference type="NCBI Taxonomy" id="679940"/>
    <lineage>
        <taxon>Eukaryota</taxon>
        <taxon>Fungi</taxon>
        <taxon>Fungi incertae sedis</taxon>
        <taxon>Mucoromycota</taxon>
        <taxon>Mucoromycotina</taxon>
        <taxon>Mucoromycetes</taxon>
        <taxon>Mucorales</taxon>
        <taxon>Mucorineae</taxon>
        <taxon>Mucoraceae</taxon>
        <taxon>Apophysomyces</taxon>
    </lineage>
</organism>
<evidence type="ECO:0000313" key="3">
    <source>
        <dbReference type="Proteomes" id="UP000605846"/>
    </source>
</evidence>
<gene>
    <name evidence="2" type="ORF">EC973_004557</name>
</gene>
<dbReference type="Proteomes" id="UP000605846">
    <property type="component" value="Unassembled WGS sequence"/>
</dbReference>
<evidence type="ECO:0000256" key="1">
    <source>
        <dbReference type="SAM" id="MobiDB-lite"/>
    </source>
</evidence>
<proteinExistence type="predicted"/>
<accession>A0A8H7ER99</accession>
<name>A0A8H7ER99_9FUNG</name>